<sequence>MTTRGSLARGQGQQQYQGNVQKWIRQWVEPGNTPGSSKVALLKWIPTGDRSGSKPGPRFPHLQPVSDPNLNLPAGQKDKVKKLIAAQPEPPVQTMPMEIDSDQAASVKRPIMAETAAAVAAGTGAASAGVEEGLIAPQQSGKEISAMLSSQAIPAASSPQAAGASSDQPAAEAVSEAAQILPATESSHAPDSNGAADEGPGSNDMQITAEPAGPEQPSSSKRAAEAQEIEMQPSPKRSKDGEESEEQ</sequence>
<feature type="compositionally biased region" description="Low complexity" evidence="1">
    <location>
        <begin position="149"/>
        <end position="173"/>
    </location>
</feature>
<protein>
    <submittedName>
        <fullName evidence="2">Uncharacterized protein</fullName>
    </submittedName>
</protein>
<dbReference type="EMBL" id="JALJOT010000005">
    <property type="protein sequence ID" value="KAK9915030.1"/>
    <property type="molecule type" value="Genomic_DNA"/>
</dbReference>
<dbReference type="Proteomes" id="UP001491310">
    <property type="component" value="Unassembled WGS sequence"/>
</dbReference>
<gene>
    <name evidence="2" type="ORF">WJX75_003851</name>
</gene>
<keyword evidence="3" id="KW-1185">Reference proteome</keyword>
<proteinExistence type="predicted"/>
<comment type="caution">
    <text evidence="2">The sequence shown here is derived from an EMBL/GenBank/DDBJ whole genome shotgun (WGS) entry which is preliminary data.</text>
</comment>
<reference evidence="2 3" key="1">
    <citation type="journal article" date="2024" name="Nat. Commun.">
        <title>Phylogenomics reveals the evolutionary origins of lichenization in chlorophyte algae.</title>
        <authorList>
            <person name="Puginier C."/>
            <person name="Libourel C."/>
            <person name="Otte J."/>
            <person name="Skaloud P."/>
            <person name="Haon M."/>
            <person name="Grisel S."/>
            <person name="Petersen M."/>
            <person name="Berrin J.G."/>
            <person name="Delaux P.M."/>
            <person name="Dal Grande F."/>
            <person name="Keller J."/>
        </authorList>
    </citation>
    <scope>NUCLEOTIDE SEQUENCE [LARGE SCALE GENOMIC DNA]</scope>
    <source>
        <strain evidence="2 3">SAG 216-7</strain>
    </source>
</reference>
<feature type="region of interest" description="Disordered" evidence="1">
    <location>
        <begin position="46"/>
        <end position="74"/>
    </location>
</feature>
<name>A0ABR2YTG9_9CHLO</name>
<accession>A0ABR2YTG9</accession>
<evidence type="ECO:0000313" key="3">
    <source>
        <dbReference type="Proteomes" id="UP001491310"/>
    </source>
</evidence>
<organism evidence="2 3">
    <name type="scientific">Coccomyxa subellipsoidea</name>
    <dbReference type="NCBI Taxonomy" id="248742"/>
    <lineage>
        <taxon>Eukaryota</taxon>
        <taxon>Viridiplantae</taxon>
        <taxon>Chlorophyta</taxon>
        <taxon>core chlorophytes</taxon>
        <taxon>Trebouxiophyceae</taxon>
        <taxon>Trebouxiophyceae incertae sedis</taxon>
        <taxon>Coccomyxaceae</taxon>
        <taxon>Coccomyxa</taxon>
    </lineage>
</organism>
<evidence type="ECO:0000256" key="1">
    <source>
        <dbReference type="SAM" id="MobiDB-lite"/>
    </source>
</evidence>
<evidence type="ECO:0000313" key="2">
    <source>
        <dbReference type="EMBL" id="KAK9915030.1"/>
    </source>
</evidence>
<feature type="region of interest" description="Disordered" evidence="1">
    <location>
        <begin position="146"/>
        <end position="247"/>
    </location>
</feature>